<evidence type="ECO:0000313" key="1">
    <source>
        <dbReference type="EMBL" id="KKN57763.1"/>
    </source>
</evidence>
<accession>A0A0F9UVX1</accession>
<name>A0A0F9UVX1_9ZZZZ</name>
<reference evidence="1" key="1">
    <citation type="journal article" date="2015" name="Nature">
        <title>Complex archaea that bridge the gap between prokaryotes and eukaryotes.</title>
        <authorList>
            <person name="Spang A."/>
            <person name="Saw J.H."/>
            <person name="Jorgensen S.L."/>
            <person name="Zaremba-Niedzwiedzka K."/>
            <person name="Martijn J."/>
            <person name="Lind A.E."/>
            <person name="van Eijk R."/>
            <person name="Schleper C."/>
            <person name="Guy L."/>
            <person name="Ettema T.J."/>
        </authorList>
    </citation>
    <scope>NUCLEOTIDE SEQUENCE</scope>
</reference>
<proteinExistence type="predicted"/>
<organism evidence="1">
    <name type="scientific">marine sediment metagenome</name>
    <dbReference type="NCBI Taxonomy" id="412755"/>
    <lineage>
        <taxon>unclassified sequences</taxon>
        <taxon>metagenomes</taxon>
        <taxon>ecological metagenomes</taxon>
    </lineage>
</organism>
<dbReference type="AlphaFoldDB" id="A0A0F9UVX1"/>
<gene>
    <name evidence="1" type="ORF">LCGC14_0558900</name>
</gene>
<protein>
    <recommendedName>
        <fullName evidence="2">ArnR1-like winged helix-turn-helix domain-containing protein</fullName>
    </recommendedName>
</protein>
<evidence type="ECO:0008006" key="2">
    <source>
        <dbReference type="Google" id="ProtNLM"/>
    </source>
</evidence>
<sequence>MKTFEELNPYEKSVLLIWGKQLDYCTTAHYPIQKIKKKIHNILPKLKDKDVRRINKILLASGFILKHPTGRKTTYNLSREGLRYCEILRNDKDYAHLI</sequence>
<dbReference type="EMBL" id="LAZR01000790">
    <property type="protein sequence ID" value="KKN57763.1"/>
    <property type="molecule type" value="Genomic_DNA"/>
</dbReference>
<comment type="caution">
    <text evidence="1">The sequence shown here is derived from an EMBL/GenBank/DDBJ whole genome shotgun (WGS) entry which is preliminary data.</text>
</comment>